<sequence length="102" mass="11997">MGIMYLVPKDLIKIINKNINSLLDYFIFALVIFLFKSHKVIISSTGRAPRGVLETFMNFIAKLQLTFTESWIKLLIAIRLAFEHRVAFPRSLIKRHHLKRRN</sequence>
<organism evidence="1 2">
    <name type="scientific">Euplotes crassus</name>
    <dbReference type="NCBI Taxonomy" id="5936"/>
    <lineage>
        <taxon>Eukaryota</taxon>
        <taxon>Sar</taxon>
        <taxon>Alveolata</taxon>
        <taxon>Ciliophora</taxon>
        <taxon>Intramacronucleata</taxon>
        <taxon>Spirotrichea</taxon>
        <taxon>Hypotrichia</taxon>
        <taxon>Euplotida</taxon>
        <taxon>Euplotidae</taxon>
        <taxon>Moneuplotes</taxon>
    </lineage>
</organism>
<reference evidence="1" key="1">
    <citation type="submission" date="2023-07" db="EMBL/GenBank/DDBJ databases">
        <authorList>
            <consortium name="AG Swart"/>
            <person name="Singh M."/>
            <person name="Singh A."/>
            <person name="Seah K."/>
            <person name="Emmerich C."/>
        </authorList>
    </citation>
    <scope>NUCLEOTIDE SEQUENCE</scope>
    <source>
        <strain evidence="1">DP1</strain>
    </source>
</reference>
<dbReference type="EMBL" id="CAMPGE010018567">
    <property type="protein sequence ID" value="CAI2376975.1"/>
    <property type="molecule type" value="Genomic_DNA"/>
</dbReference>
<evidence type="ECO:0000313" key="2">
    <source>
        <dbReference type="Proteomes" id="UP001295684"/>
    </source>
</evidence>
<comment type="caution">
    <text evidence="1">The sequence shown here is derived from an EMBL/GenBank/DDBJ whole genome shotgun (WGS) entry which is preliminary data.</text>
</comment>
<gene>
    <name evidence="1" type="ORF">ECRASSUSDP1_LOCUS18354</name>
</gene>
<evidence type="ECO:0000313" key="1">
    <source>
        <dbReference type="EMBL" id="CAI2376975.1"/>
    </source>
</evidence>
<keyword evidence="2" id="KW-1185">Reference proteome</keyword>
<dbReference type="AlphaFoldDB" id="A0AAD1XRH1"/>
<proteinExistence type="predicted"/>
<name>A0AAD1XRH1_EUPCR</name>
<dbReference type="Proteomes" id="UP001295684">
    <property type="component" value="Unassembled WGS sequence"/>
</dbReference>
<accession>A0AAD1XRH1</accession>
<protein>
    <submittedName>
        <fullName evidence="1">Uncharacterized protein</fullName>
    </submittedName>
</protein>